<evidence type="ECO:0000313" key="2">
    <source>
        <dbReference type="Proteomes" id="UP000567293"/>
    </source>
</evidence>
<dbReference type="Gene3D" id="1.25.40.10">
    <property type="entry name" value="Tetratricopeptide repeat domain"/>
    <property type="match status" value="1"/>
</dbReference>
<dbReference type="InterPro" id="IPR011990">
    <property type="entry name" value="TPR-like_helical_dom_sf"/>
</dbReference>
<gene>
    <name evidence="1" type="ORF">HRJ53_00850</name>
</gene>
<comment type="caution">
    <text evidence="1">The sequence shown here is derived from an EMBL/GenBank/DDBJ whole genome shotgun (WGS) entry which is preliminary data.</text>
</comment>
<evidence type="ECO:0000313" key="1">
    <source>
        <dbReference type="EMBL" id="MBA0083522.1"/>
    </source>
</evidence>
<name>A0A7V8SVD9_9BACT</name>
<dbReference type="SUPFAM" id="SSF48452">
    <property type="entry name" value="TPR-like"/>
    <property type="match status" value="1"/>
</dbReference>
<protein>
    <recommendedName>
        <fullName evidence="3">Tetratricopeptide repeat protein</fullName>
    </recommendedName>
</protein>
<reference evidence="1" key="1">
    <citation type="submission" date="2020-06" db="EMBL/GenBank/DDBJ databases">
        <title>Legume-microbial interactions unlock mineral nutrients during tropical forest succession.</title>
        <authorList>
            <person name="Epihov D.Z."/>
        </authorList>
    </citation>
    <scope>NUCLEOTIDE SEQUENCE [LARGE SCALE GENOMIC DNA]</scope>
    <source>
        <strain evidence="1">Pan2503</strain>
    </source>
</reference>
<dbReference type="Proteomes" id="UP000567293">
    <property type="component" value="Unassembled WGS sequence"/>
</dbReference>
<dbReference type="EMBL" id="JACDQQ010000085">
    <property type="protein sequence ID" value="MBA0083522.1"/>
    <property type="molecule type" value="Genomic_DNA"/>
</dbReference>
<accession>A0A7V8SVD9</accession>
<organism evidence="1 2">
    <name type="scientific">Candidatus Acidiferrum panamense</name>
    <dbReference type="NCBI Taxonomy" id="2741543"/>
    <lineage>
        <taxon>Bacteria</taxon>
        <taxon>Pseudomonadati</taxon>
        <taxon>Acidobacteriota</taxon>
        <taxon>Terriglobia</taxon>
        <taxon>Candidatus Acidiferrales</taxon>
        <taxon>Candidatus Acidiferrum</taxon>
    </lineage>
</organism>
<sequence length="433" mass="47447">MTRAAMAVLAATLVWSAAERQVYGQAAPQKKVKDQGEYDLYNNAVKETDPAKKLQYVNQWAEKYPETDFKEERLQLYDQLNQPAKVVELGQKLLASDPKSLVALTLVAGNVQKLPSPTPDQIGAAQKASQTLLDSLDSLKPAGTADSAWQQVRPKLETLAKGTQMWIVDKPGQDAVQRKDYVAAEQAFTKALQQYPDNAQFAYQLGSALVSQRNADKFPQAIYEIARAVATDPAKGGLPGETRTQVDAYLNRIYTQYHGADDEGLKQLKQLALTSPFPPASFKLKTANEIAAEKEQEFREKNPQLALWMGIKKQLTDTNGEQYFEMAMKGADVPKLKGTLVEAKPACRPKELTVALSDATHAEITLKLDMALAGKPKTGVVFQFKGVPSTFTKDPFMVTMDAERGNLEGLDTEACAAAAPARRAGARRAAKKK</sequence>
<dbReference type="AlphaFoldDB" id="A0A7V8SVD9"/>
<keyword evidence="2" id="KW-1185">Reference proteome</keyword>
<evidence type="ECO:0008006" key="3">
    <source>
        <dbReference type="Google" id="ProtNLM"/>
    </source>
</evidence>
<proteinExistence type="predicted"/>